<gene>
    <name evidence="1" type="ORF">WG900_15990</name>
</gene>
<accession>A0ABU8SBS0</accession>
<comment type="caution">
    <text evidence="1">The sequence shown here is derived from an EMBL/GenBank/DDBJ whole genome shotgun (WGS) entry which is preliminary data.</text>
</comment>
<name>A0ABU8SBS0_9SPHN</name>
<dbReference type="EMBL" id="JBBHJY010000009">
    <property type="protein sequence ID" value="MEJ6011418.1"/>
    <property type="molecule type" value="Genomic_DNA"/>
</dbReference>
<keyword evidence="2" id="KW-1185">Reference proteome</keyword>
<proteinExistence type="predicted"/>
<reference evidence="1 2" key="1">
    <citation type="submission" date="2024-03" db="EMBL/GenBank/DDBJ databases">
        <authorList>
            <person name="Jo J.-H."/>
        </authorList>
    </citation>
    <scope>NUCLEOTIDE SEQUENCE [LARGE SCALE GENOMIC DNA]</scope>
    <source>
        <strain evidence="1 2">AS3R-12</strain>
    </source>
</reference>
<protein>
    <submittedName>
        <fullName evidence="1">Uncharacterized protein</fullName>
    </submittedName>
</protein>
<dbReference type="Proteomes" id="UP001379235">
    <property type="component" value="Unassembled WGS sequence"/>
</dbReference>
<dbReference type="RefSeq" id="WP_339968655.1">
    <property type="nucleotide sequence ID" value="NZ_JBBHJY010000009.1"/>
</dbReference>
<evidence type="ECO:0000313" key="2">
    <source>
        <dbReference type="Proteomes" id="UP001379235"/>
    </source>
</evidence>
<organism evidence="1 2">
    <name type="scientific">Novosphingobium aquae</name>
    <dbReference type="NCBI Taxonomy" id="3133435"/>
    <lineage>
        <taxon>Bacteria</taxon>
        <taxon>Pseudomonadati</taxon>
        <taxon>Pseudomonadota</taxon>
        <taxon>Alphaproteobacteria</taxon>
        <taxon>Sphingomonadales</taxon>
        <taxon>Sphingomonadaceae</taxon>
        <taxon>Novosphingobium</taxon>
    </lineage>
</organism>
<evidence type="ECO:0000313" key="1">
    <source>
        <dbReference type="EMBL" id="MEJ6011418.1"/>
    </source>
</evidence>
<sequence length="127" mass="13252">MSSVLEKIRELDAQKAQLLSEAKKEAMAAAHKAIASLAELGFNYSLVQGEGSGSISRAPRMPGTRRSGVREEVLAVIEANPSGLGRAAILKEMGAEDKASQQSISNALAALKKVGTVTADGGLYKAR</sequence>